<evidence type="ECO:0000313" key="2">
    <source>
        <dbReference type="EMBL" id="MDG1645670.1"/>
    </source>
</evidence>
<evidence type="ECO:0000259" key="1">
    <source>
        <dbReference type="PROSITE" id="PS51750"/>
    </source>
</evidence>
<dbReference type="PANTHER" id="PTHR36180">
    <property type="entry name" value="DNA-BINDING PROTEIN-RELATED-RELATED"/>
    <property type="match status" value="1"/>
</dbReference>
<proteinExistence type="predicted"/>
<dbReference type="RefSeq" id="WP_267985909.1">
    <property type="nucleotide sequence ID" value="NZ_JAPQEX020000001.1"/>
</dbReference>
<feature type="domain" description="Bro-N" evidence="1">
    <location>
        <begin position="22"/>
        <end position="125"/>
    </location>
</feature>
<keyword evidence="3" id="KW-1185">Reference proteome</keyword>
<reference evidence="2" key="1">
    <citation type="submission" date="2023-03" db="EMBL/GenBank/DDBJ databases">
        <title>identification of new KPC variant in Klebsiella huaxiensis from the Hospital Sewage Samples in China.</title>
        <authorList>
            <person name="Wu Y."/>
        </authorList>
    </citation>
    <scope>NUCLEOTIDE SEQUENCE</scope>
    <source>
        <strain evidence="2">ZR-9</strain>
    </source>
</reference>
<dbReference type="PANTHER" id="PTHR36180:SF2">
    <property type="entry name" value="BRO FAMILY PROTEIN"/>
    <property type="match status" value="1"/>
</dbReference>
<evidence type="ECO:0000313" key="3">
    <source>
        <dbReference type="Proteomes" id="UP001075001"/>
    </source>
</evidence>
<comment type="caution">
    <text evidence="2">The sequence shown here is derived from an EMBL/GenBank/DDBJ whole genome shotgun (WGS) entry which is preliminary data.</text>
</comment>
<dbReference type="Pfam" id="PF02498">
    <property type="entry name" value="Bro-N"/>
    <property type="match status" value="1"/>
</dbReference>
<dbReference type="SMART" id="SM01040">
    <property type="entry name" value="Bro-N"/>
    <property type="match status" value="1"/>
</dbReference>
<dbReference type="InterPro" id="IPR003497">
    <property type="entry name" value="BRO_N_domain"/>
</dbReference>
<dbReference type="EMBL" id="JAPQEX020000001">
    <property type="protein sequence ID" value="MDG1645670.1"/>
    <property type="molecule type" value="Genomic_DNA"/>
</dbReference>
<protein>
    <submittedName>
        <fullName evidence="2">BRO family protein</fullName>
    </submittedName>
</protein>
<dbReference type="PROSITE" id="PS51750">
    <property type="entry name" value="BRO_N"/>
    <property type="match status" value="1"/>
</dbReference>
<gene>
    <name evidence="2" type="ORF">OXR69_027960</name>
</gene>
<accession>A0ABT6EJT4</accession>
<sequence length="301" mass="34001">MLTSDDLNSADASSQRLVDAHMFEFRSSAGALLANVRAVLLDNGPWFYAVDVCDALGLKDTNKALLGVDCEDKREHEYYSGSGRKPFLVNESGLYSLIIKSRKPAAREFKRWITSEVLPSIRMTGSYSGVLPVLGINFSDPAVAARAWADEYEAKRKITDYAHRQEKYINHLENLFTEGLTPVQFCRRLNGVNTSKVNSWLMVKNWLYDDTPNGHRATWRVLSYARDQYLTETSTTVVPKDKSSFEAFSPVLLKKGAVWLYRRYLKGELPMKTDWNGAFTHDKELAELAGNSHGSHNTFGE</sequence>
<name>A0ABT6EJT4_9ENTR</name>
<organism evidence="2 3">
    <name type="scientific">Klebsiella huaxiensis</name>
    <dbReference type="NCBI Taxonomy" id="2153354"/>
    <lineage>
        <taxon>Bacteria</taxon>
        <taxon>Pseudomonadati</taxon>
        <taxon>Pseudomonadota</taxon>
        <taxon>Gammaproteobacteria</taxon>
        <taxon>Enterobacterales</taxon>
        <taxon>Enterobacteriaceae</taxon>
        <taxon>Klebsiella/Raoultella group</taxon>
        <taxon>Klebsiella</taxon>
    </lineage>
</organism>
<dbReference type="Proteomes" id="UP001075001">
    <property type="component" value="Unassembled WGS sequence"/>
</dbReference>